<dbReference type="InterPro" id="IPR027417">
    <property type="entry name" value="P-loop_NTPase"/>
</dbReference>
<dbReference type="SUPFAM" id="SSF52540">
    <property type="entry name" value="P-loop containing nucleoside triphosphate hydrolases"/>
    <property type="match status" value="1"/>
</dbReference>
<gene>
    <name evidence="2" type="ORF">C8R26_11380</name>
</gene>
<name>A0A2T5HZ42_9PROT</name>
<reference evidence="2 3" key="1">
    <citation type="submission" date="2018-04" db="EMBL/GenBank/DDBJ databases">
        <title>Active sludge and wastewater microbial communities from Klosterneuburg, Austria.</title>
        <authorList>
            <person name="Wagner M."/>
        </authorList>
    </citation>
    <scope>NUCLEOTIDE SEQUENCE [LARGE SCALE GENOMIC DNA]</scope>
    <source>
        <strain evidence="2 3">Nm49</strain>
    </source>
</reference>
<dbReference type="InterPro" id="IPR040980">
    <property type="entry name" value="SWI2_SNF2"/>
</dbReference>
<evidence type="ECO:0000259" key="1">
    <source>
        <dbReference type="PROSITE" id="PS51192"/>
    </source>
</evidence>
<evidence type="ECO:0000313" key="3">
    <source>
        <dbReference type="Proteomes" id="UP000244128"/>
    </source>
</evidence>
<dbReference type="Pfam" id="PF18766">
    <property type="entry name" value="SWI2_SNF2"/>
    <property type="match status" value="1"/>
</dbReference>
<comment type="caution">
    <text evidence="2">The sequence shown here is derived from an EMBL/GenBank/DDBJ whole genome shotgun (WGS) entry which is preliminary data.</text>
</comment>
<dbReference type="PROSITE" id="PS51192">
    <property type="entry name" value="HELICASE_ATP_BIND_1"/>
    <property type="match status" value="1"/>
</dbReference>
<dbReference type="SMART" id="SM00487">
    <property type="entry name" value="DEXDc"/>
    <property type="match status" value="1"/>
</dbReference>
<dbReference type="PANTHER" id="PTHR42927:SF1">
    <property type="entry name" value="HELICASE SUPERFAMILY 1 AND 2 DOMAIN-CONTAINING PROTEIN"/>
    <property type="match status" value="1"/>
</dbReference>
<dbReference type="AlphaFoldDB" id="A0A2T5HZ42"/>
<dbReference type="RefSeq" id="WP_146162033.1">
    <property type="nucleotide sequence ID" value="NZ_QAOI01000013.1"/>
</dbReference>
<evidence type="ECO:0000313" key="2">
    <source>
        <dbReference type="EMBL" id="PTQ76832.1"/>
    </source>
</evidence>
<accession>A0A2T5HZ42</accession>
<dbReference type="Gene3D" id="3.40.50.300">
    <property type="entry name" value="P-loop containing nucleotide triphosphate hydrolases"/>
    <property type="match status" value="1"/>
</dbReference>
<protein>
    <submittedName>
        <fullName evidence="2">Type III restriction/modification enzyme restriction subunit</fullName>
    </submittedName>
</protein>
<dbReference type="Proteomes" id="UP000244128">
    <property type="component" value="Unassembled WGS sequence"/>
</dbReference>
<proteinExistence type="predicted"/>
<dbReference type="PANTHER" id="PTHR42927">
    <property type="entry name" value="HELICASE SUPERFAMILY 1 AND 2 DOMAIN-CONTAINING PROTEIN"/>
    <property type="match status" value="1"/>
</dbReference>
<dbReference type="EMBL" id="QAOI01000013">
    <property type="protein sequence ID" value="PTQ76832.1"/>
    <property type="molecule type" value="Genomic_DNA"/>
</dbReference>
<organism evidence="2 3">
    <name type="scientific">Nitrosomonas oligotropha</name>
    <dbReference type="NCBI Taxonomy" id="42354"/>
    <lineage>
        <taxon>Bacteria</taxon>
        <taxon>Pseudomonadati</taxon>
        <taxon>Pseudomonadota</taxon>
        <taxon>Betaproteobacteria</taxon>
        <taxon>Nitrosomonadales</taxon>
        <taxon>Nitrosomonadaceae</taxon>
        <taxon>Nitrosomonas</taxon>
    </lineage>
</organism>
<dbReference type="InterPro" id="IPR014001">
    <property type="entry name" value="Helicase_ATP-bd"/>
</dbReference>
<feature type="domain" description="Helicase ATP-binding" evidence="1">
    <location>
        <begin position="105"/>
        <end position="306"/>
    </location>
</feature>
<sequence length="339" mass="38735">MVHFSVDDDSVYMTTKVEGKETGFLPFNRDTHNPLIPEHFASSYLWDDFIDEDGELQPGILRADSLLLLIQNYLHAERDEKSGKERLIFPRFHQLMVVRKLLKHAMTNGSGHNYLVQHSAGSGKSNSIAWLAHQLANLCGVDGQPVFDSIVVITDRRVLNKQLQDTIKEFEKIKGVVTKIDRNTKQLVTALKRGDKIIITTLQKFGFIGEMVKLDRRFAIIVDEAHSSQTGENVKDLKIVLTSDEQLRQALDKDEEEEIDPIEMELEKIQKARQRLPHLSFFAFTATPKDKTLALFGTKDPAVKEGYRPFHQYTMRQAIEEGFILDVLQSYTTYKLTSS</sequence>